<dbReference type="InterPro" id="IPR045592">
    <property type="entry name" value="DUF6461"/>
</dbReference>
<sequence>MTSPPHLNDLLDELGLGEAATFTAVHGADEDAVIRRFGGDPERTRPLPLEELRDHYDSQLILVSRSGPAVVVVENNNYQGSREEVLRPLSRLGRTASAFWNVNAVSRLSLAEGGLISSVFEMVAPEEPEHRFGTRPHAWDPLLEGLDLDDDACLWGTGLAAVERATGARFDEAWIRGPHRAVAITPVPQYLLGQGLVNSPLLDREPFLTYLAGLGPALLGRMRRHALDLALTHADLTDHPLACAALTADTLPATARQRLRDDLTAAHDQALTQARTLLTGEPEEVETEWERPSHLVFRQGLVFDVLAWCVAAHLPTPTDRLPDILSSLVTAMTGDGERVAEFWMVKHLHDAARERT</sequence>
<accession>A0A516RH81</accession>
<organism evidence="1 2">
    <name type="scientific">Streptomyces spectabilis</name>
    <dbReference type="NCBI Taxonomy" id="68270"/>
    <lineage>
        <taxon>Bacteria</taxon>
        <taxon>Bacillati</taxon>
        <taxon>Actinomycetota</taxon>
        <taxon>Actinomycetes</taxon>
        <taxon>Kitasatosporales</taxon>
        <taxon>Streptomycetaceae</taxon>
        <taxon>Streptomyces</taxon>
    </lineage>
</organism>
<evidence type="ECO:0000313" key="1">
    <source>
        <dbReference type="EMBL" id="QDQ15006.1"/>
    </source>
</evidence>
<dbReference type="Pfam" id="PF20062">
    <property type="entry name" value="DUF6461"/>
    <property type="match status" value="1"/>
</dbReference>
<protein>
    <submittedName>
        <fullName evidence="1">Uncharacterized protein</fullName>
    </submittedName>
</protein>
<dbReference type="AlphaFoldDB" id="A0A516RH81"/>
<reference evidence="1 2" key="1">
    <citation type="journal article" date="2019" name="J. Ind. Microbiol. Biotechnol.">
        <title>The complete genomic sequence of Streptomyces spectabilis NRRL-2792 and identification of secondary metabolite biosynthetic gene clusters.</title>
        <authorList>
            <person name="Sinha A."/>
            <person name="Phillips-Salemka S."/>
            <person name="Niraula T.A."/>
            <person name="Short K.A."/>
            <person name="Niraula N.P."/>
        </authorList>
    </citation>
    <scope>NUCLEOTIDE SEQUENCE [LARGE SCALE GENOMIC DNA]</scope>
    <source>
        <strain evidence="1 2">NRRL 2792</strain>
    </source>
</reference>
<name>A0A516RH81_STRST</name>
<evidence type="ECO:0000313" key="2">
    <source>
        <dbReference type="Proteomes" id="UP000316806"/>
    </source>
</evidence>
<dbReference type="EMBL" id="CP040916">
    <property type="protein sequence ID" value="QDQ15006.1"/>
    <property type="molecule type" value="Genomic_DNA"/>
</dbReference>
<dbReference type="Proteomes" id="UP000316806">
    <property type="component" value="Chromosome"/>
</dbReference>
<gene>
    <name evidence="1" type="ORF">FH965_34360</name>
</gene>
<dbReference type="RefSeq" id="WP_144322210.1">
    <property type="nucleotide sequence ID" value="NZ_CP040916.1"/>
</dbReference>
<proteinExistence type="predicted"/>